<feature type="transmembrane region" description="Helical" evidence="2">
    <location>
        <begin position="97"/>
        <end position="124"/>
    </location>
</feature>
<keyword evidence="4" id="KW-0378">Hydrolase</keyword>
<evidence type="ECO:0000313" key="4">
    <source>
        <dbReference type="EMBL" id="MFC7185054.1"/>
    </source>
</evidence>
<protein>
    <submittedName>
        <fullName evidence="4">CPBP family intramembrane glutamic endopeptidase</fullName>
        <ecNumber evidence="4">3.4.-.-</ecNumber>
    </submittedName>
</protein>
<feature type="transmembrane region" description="Helical" evidence="2">
    <location>
        <begin position="32"/>
        <end position="53"/>
    </location>
</feature>
<dbReference type="InterPro" id="IPR003675">
    <property type="entry name" value="Rce1/LyrA-like_dom"/>
</dbReference>
<dbReference type="EC" id="3.4.-.-" evidence="4"/>
<dbReference type="PANTHER" id="PTHR39430">
    <property type="entry name" value="MEMBRANE-ASSOCIATED PROTEASE-RELATED"/>
    <property type="match status" value="1"/>
</dbReference>
<feature type="transmembrane region" description="Helical" evidence="2">
    <location>
        <begin position="164"/>
        <end position="184"/>
    </location>
</feature>
<feature type="compositionally biased region" description="Polar residues" evidence="1">
    <location>
        <begin position="1"/>
        <end position="10"/>
    </location>
</feature>
<evidence type="ECO:0000259" key="3">
    <source>
        <dbReference type="Pfam" id="PF02517"/>
    </source>
</evidence>
<comment type="caution">
    <text evidence="4">The sequence shown here is derived from an EMBL/GenBank/DDBJ whole genome shotgun (WGS) entry which is preliminary data.</text>
</comment>
<feature type="transmembrane region" description="Helical" evidence="2">
    <location>
        <begin position="130"/>
        <end position="152"/>
    </location>
</feature>
<keyword evidence="2" id="KW-0472">Membrane</keyword>
<proteinExistence type="predicted"/>
<accession>A0ABW2G9S1</accession>
<dbReference type="RefSeq" id="WP_380233169.1">
    <property type="nucleotide sequence ID" value="NZ_JBHSVH010000002.1"/>
</dbReference>
<reference evidence="5" key="1">
    <citation type="journal article" date="2019" name="Int. J. Syst. Evol. Microbiol.">
        <title>The Global Catalogue of Microorganisms (GCM) 10K type strain sequencing project: providing services to taxonomists for standard genome sequencing and annotation.</title>
        <authorList>
            <consortium name="The Broad Institute Genomics Platform"/>
            <consortium name="The Broad Institute Genome Sequencing Center for Infectious Disease"/>
            <person name="Wu L."/>
            <person name="Ma J."/>
        </authorList>
    </citation>
    <scope>NUCLEOTIDE SEQUENCE [LARGE SCALE GENOMIC DNA]</scope>
    <source>
        <strain evidence="5">CGMCC 1.12859</strain>
    </source>
</reference>
<feature type="transmembrane region" description="Helical" evidence="2">
    <location>
        <begin position="221"/>
        <end position="238"/>
    </location>
</feature>
<dbReference type="Proteomes" id="UP001596435">
    <property type="component" value="Unassembled WGS sequence"/>
</dbReference>
<feature type="domain" description="CAAX prenyl protease 2/Lysostaphin resistance protein A-like" evidence="3">
    <location>
        <begin position="136"/>
        <end position="225"/>
    </location>
</feature>
<dbReference type="PANTHER" id="PTHR39430:SF1">
    <property type="entry name" value="PROTEASE"/>
    <property type="match status" value="1"/>
</dbReference>
<name>A0ABW2G9S1_9ACTN</name>
<keyword evidence="5" id="KW-1185">Reference proteome</keyword>
<keyword evidence="2" id="KW-1133">Transmembrane helix</keyword>
<dbReference type="EMBL" id="JBHTAJ010000141">
    <property type="protein sequence ID" value="MFC7185054.1"/>
    <property type="molecule type" value="Genomic_DNA"/>
</dbReference>
<feature type="transmembrane region" description="Helical" evidence="2">
    <location>
        <begin position="59"/>
        <end position="76"/>
    </location>
</feature>
<keyword evidence="2" id="KW-0812">Transmembrane</keyword>
<organism evidence="4 5">
    <name type="scientific">Kitasatospora paranensis</name>
    <dbReference type="NCBI Taxonomy" id="258053"/>
    <lineage>
        <taxon>Bacteria</taxon>
        <taxon>Bacillati</taxon>
        <taxon>Actinomycetota</taxon>
        <taxon>Actinomycetes</taxon>
        <taxon>Kitasatosporales</taxon>
        <taxon>Streptomycetaceae</taxon>
        <taxon>Kitasatospora</taxon>
    </lineage>
</organism>
<gene>
    <name evidence="4" type="ORF">ACFQMG_36460</name>
</gene>
<feature type="region of interest" description="Disordered" evidence="1">
    <location>
        <begin position="1"/>
        <end position="22"/>
    </location>
</feature>
<dbReference type="GO" id="GO:0016787">
    <property type="term" value="F:hydrolase activity"/>
    <property type="evidence" value="ECO:0007669"/>
    <property type="project" value="UniProtKB-KW"/>
</dbReference>
<feature type="transmembrane region" description="Helical" evidence="2">
    <location>
        <begin position="258"/>
        <end position="281"/>
    </location>
</feature>
<feature type="transmembrane region" description="Helical" evidence="2">
    <location>
        <begin position="190"/>
        <end position="209"/>
    </location>
</feature>
<evidence type="ECO:0000256" key="1">
    <source>
        <dbReference type="SAM" id="MobiDB-lite"/>
    </source>
</evidence>
<evidence type="ECO:0000313" key="5">
    <source>
        <dbReference type="Proteomes" id="UP001596435"/>
    </source>
</evidence>
<evidence type="ECO:0000256" key="2">
    <source>
        <dbReference type="SAM" id="Phobius"/>
    </source>
</evidence>
<sequence>MGTTSATPHDTGSDVGEDGDGRGGRFGRFGRIVRSPIGWMLTGTVGVGLVSGLTATGPGPVPVLGAAAAVAVYRLVMHRAAGRSTPETARRGAGRAALLGGGIGLVFVLVSTLLITVCGGYSFSWAGSDVLPVVRTAVMVQIGAAVTEELLFRALALQALEQLWGSRAALAITSLFFGAAHLGAPGANAWSGLAIALEAGALLGAAFLWRRSIWFVAGLHFAWNTAEQLLGIPVSGHAPEGLFTVGMHGSALLTGGGFGLEASVVPVLTALALAIRMLVLAHRNGGLKSRRRAGC</sequence>
<dbReference type="Pfam" id="PF02517">
    <property type="entry name" value="Rce1-like"/>
    <property type="match status" value="1"/>
</dbReference>